<feature type="transmembrane region" description="Helical" evidence="3">
    <location>
        <begin position="233"/>
        <end position="255"/>
    </location>
</feature>
<feature type="transmembrane region" description="Helical" evidence="3">
    <location>
        <begin position="157"/>
        <end position="181"/>
    </location>
</feature>
<feature type="transmembrane region" description="Helical" evidence="3">
    <location>
        <begin position="276"/>
        <end position="295"/>
    </location>
</feature>
<dbReference type="PANTHER" id="PTHR11328:SF28">
    <property type="entry name" value="MAJOR FACILITATOR SUPERFAMILY DOMAIN-CONTAINING PROTEIN 12"/>
    <property type="match status" value="1"/>
</dbReference>
<gene>
    <name evidence="4" type="ORF">GBAR_LOCUS4378</name>
</gene>
<keyword evidence="3" id="KW-1133">Transmembrane helix</keyword>
<reference evidence="4" key="1">
    <citation type="submission" date="2023-03" db="EMBL/GenBank/DDBJ databases">
        <authorList>
            <person name="Steffen K."/>
            <person name="Cardenas P."/>
        </authorList>
    </citation>
    <scope>NUCLEOTIDE SEQUENCE</scope>
</reference>
<accession>A0AA35R7B4</accession>
<dbReference type="InterPro" id="IPR036259">
    <property type="entry name" value="MFS_trans_sf"/>
</dbReference>
<evidence type="ECO:0000256" key="2">
    <source>
        <dbReference type="SAM" id="MobiDB-lite"/>
    </source>
</evidence>
<feature type="transmembrane region" description="Helical" evidence="3">
    <location>
        <begin position="123"/>
        <end position="141"/>
    </location>
</feature>
<dbReference type="SUPFAM" id="SSF103473">
    <property type="entry name" value="MFS general substrate transporter"/>
    <property type="match status" value="1"/>
</dbReference>
<dbReference type="CDD" id="cd17491">
    <property type="entry name" value="MFS_MFSD12"/>
    <property type="match status" value="1"/>
</dbReference>
<feature type="transmembrane region" description="Helical" evidence="3">
    <location>
        <begin position="202"/>
        <end position="221"/>
    </location>
</feature>
<feature type="region of interest" description="Disordered" evidence="2">
    <location>
        <begin position="1"/>
        <end position="33"/>
    </location>
</feature>
<dbReference type="FunFam" id="1.20.1250.20:FF:000431">
    <property type="entry name" value="Predicted protein"/>
    <property type="match status" value="1"/>
</dbReference>
<feature type="transmembrane region" description="Helical" evidence="3">
    <location>
        <begin position="351"/>
        <end position="370"/>
    </location>
</feature>
<keyword evidence="3" id="KW-0812">Transmembrane</keyword>
<keyword evidence="5" id="KW-1185">Reference proteome</keyword>
<evidence type="ECO:0000256" key="1">
    <source>
        <dbReference type="ARBA" id="ARBA00008335"/>
    </source>
</evidence>
<protein>
    <submittedName>
        <fullName evidence="4">Major facilitator superfamily domain-containing protein 12</fullName>
    </submittedName>
</protein>
<dbReference type="GO" id="GO:0005886">
    <property type="term" value="C:plasma membrane"/>
    <property type="evidence" value="ECO:0007669"/>
    <property type="project" value="TreeGrafter"/>
</dbReference>
<proteinExistence type="inferred from homology"/>
<feature type="transmembrane region" description="Helical" evidence="3">
    <location>
        <begin position="324"/>
        <end position="344"/>
    </location>
</feature>
<keyword evidence="3" id="KW-0472">Membrane</keyword>
<sequence length="528" mass="58711">MGMDDEDVDEKTLLSVDSKGAGTPPLEEEAVPETRIAQCPPRRRLHWLRKLAYGVGHVFNDLAASMWFTYLILFYHKVIELDNALAGTLLLIGQVVDGLSTPVIGYLCDITPFWFFGFGRRKLWHIMGTVLVAVSLFFFWHKCLPCKSHSTPLGWEIVWYAVFIAIFQFGWASVQISHLSLIPELTDDEEERVGLNAIRTSFTLLSNLAVFVTMWVLLNVADKKEYIGPAAEWSFSGAVLGIIFFGLIFSAIFHLGTVEPCSRAQQREEKQDGKRVAWFQWFLKPQLYMVAGIYMGTRLIVNVSQVYTPLYLVDTLHLPKESVAIGPLAIYISGFLTTLFLRVINKFIGRYMTYFCGLALTWGALLWFWMQEAPAQTEHPQVEQITVYGSTVLLGAGGSTVLVTSLSMVADLIGPTVGSGAFVYGLMSFTDKVSNGVAVQIVQALHPCKSTNPKHVCCSACAKFYRIVLSAVPGGATLCALICLAILTLYVYRRTRQLRGMLHLTSLCSYCPALNTYAISLSTVVLSI</sequence>
<dbReference type="AlphaFoldDB" id="A0AA35R7B4"/>
<organism evidence="4 5">
    <name type="scientific">Geodia barretti</name>
    <name type="common">Barrett's horny sponge</name>
    <dbReference type="NCBI Taxonomy" id="519541"/>
    <lineage>
        <taxon>Eukaryota</taxon>
        <taxon>Metazoa</taxon>
        <taxon>Porifera</taxon>
        <taxon>Demospongiae</taxon>
        <taxon>Heteroscleromorpha</taxon>
        <taxon>Tetractinellida</taxon>
        <taxon>Astrophorina</taxon>
        <taxon>Geodiidae</taxon>
        <taxon>Geodia</taxon>
    </lineage>
</organism>
<evidence type="ECO:0000313" key="4">
    <source>
        <dbReference type="EMBL" id="CAI8005737.1"/>
    </source>
</evidence>
<dbReference type="GO" id="GO:0015293">
    <property type="term" value="F:symporter activity"/>
    <property type="evidence" value="ECO:0007669"/>
    <property type="project" value="InterPro"/>
</dbReference>
<dbReference type="Pfam" id="PF13347">
    <property type="entry name" value="MFS_2"/>
    <property type="match status" value="1"/>
</dbReference>
<evidence type="ECO:0000256" key="3">
    <source>
        <dbReference type="SAM" id="Phobius"/>
    </source>
</evidence>
<dbReference type="GO" id="GO:0008643">
    <property type="term" value="P:carbohydrate transport"/>
    <property type="evidence" value="ECO:0007669"/>
    <property type="project" value="InterPro"/>
</dbReference>
<evidence type="ECO:0000313" key="5">
    <source>
        <dbReference type="Proteomes" id="UP001174909"/>
    </source>
</evidence>
<feature type="transmembrane region" description="Helical" evidence="3">
    <location>
        <begin position="95"/>
        <end position="116"/>
    </location>
</feature>
<dbReference type="InterPro" id="IPR039672">
    <property type="entry name" value="MFS_2"/>
</dbReference>
<dbReference type="Gene3D" id="1.20.1250.20">
    <property type="entry name" value="MFS general substrate transporter like domains"/>
    <property type="match status" value="1"/>
</dbReference>
<dbReference type="EMBL" id="CASHTH010000632">
    <property type="protein sequence ID" value="CAI8005737.1"/>
    <property type="molecule type" value="Genomic_DNA"/>
</dbReference>
<comment type="similarity">
    <text evidence="1">Belongs to the major facilitator superfamily.</text>
</comment>
<comment type="caution">
    <text evidence="4">The sequence shown here is derived from an EMBL/GenBank/DDBJ whole genome shotgun (WGS) entry which is preliminary data.</text>
</comment>
<feature type="transmembrane region" description="Helical" evidence="3">
    <location>
        <begin position="51"/>
        <end position="75"/>
    </location>
</feature>
<dbReference type="PANTHER" id="PTHR11328">
    <property type="entry name" value="MAJOR FACILITATOR SUPERFAMILY DOMAIN-CONTAINING PROTEIN"/>
    <property type="match status" value="1"/>
</dbReference>
<feature type="transmembrane region" description="Helical" evidence="3">
    <location>
        <begin position="464"/>
        <end position="492"/>
    </location>
</feature>
<dbReference type="Proteomes" id="UP001174909">
    <property type="component" value="Unassembled WGS sequence"/>
</dbReference>
<name>A0AA35R7B4_GEOBA</name>